<evidence type="ECO:0000256" key="1">
    <source>
        <dbReference type="SAM" id="MobiDB-lite"/>
    </source>
</evidence>
<accession>A0A378WHC8</accession>
<dbReference type="Proteomes" id="UP000254055">
    <property type="component" value="Unassembled WGS sequence"/>
</dbReference>
<gene>
    <name evidence="5" type="primary">comEA_2</name>
    <name evidence="4" type="synonym">comEA_1</name>
    <name evidence="6" type="synonym">comEA_3</name>
    <name evidence="7" type="synonym">comEA_4</name>
    <name evidence="4" type="ORF">NCTC12229_00006</name>
    <name evidence="5" type="ORF">NCTC12229_01249</name>
    <name evidence="6" type="ORF">NCTC12229_01446</name>
    <name evidence="7" type="ORF">NCTC12229_02256</name>
</gene>
<dbReference type="PANTHER" id="PTHR21180">
    <property type="entry name" value="ENDONUCLEASE/EXONUCLEASE/PHOSPHATASE FAMILY DOMAIN-CONTAINING PROTEIN 1"/>
    <property type="match status" value="1"/>
</dbReference>
<dbReference type="NCBIfam" id="TIGR00426">
    <property type="entry name" value="competence protein ComEA helix-hairpin-helix repeat region"/>
    <property type="match status" value="1"/>
</dbReference>
<reference evidence="5 8" key="1">
    <citation type="submission" date="2018-06" db="EMBL/GenBank/DDBJ databases">
        <authorList>
            <consortium name="Pathogen Informatics"/>
            <person name="Doyle S."/>
        </authorList>
    </citation>
    <scope>NUCLEOTIDE SEQUENCE [LARGE SCALE GENOMIC DNA]</scope>
    <source>
        <strain evidence="5 8">NCTC12229</strain>
    </source>
</reference>
<feature type="chain" id="PRO_5036333169" evidence="2">
    <location>
        <begin position="20"/>
        <end position="103"/>
    </location>
</feature>
<dbReference type="OrthoDB" id="8687931at2"/>
<keyword evidence="2" id="KW-0732">Signal</keyword>
<name>A0A378WHC8_9NEIS</name>
<dbReference type="GO" id="GO:0015628">
    <property type="term" value="P:protein secretion by the type II secretion system"/>
    <property type="evidence" value="ECO:0007669"/>
    <property type="project" value="TreeGrafter"/>
</dbReference>
<dbReference type="InterPro" id="IPR051675">
    <property type="entry name" value="Endo/Exo/Phosphatase_dom_1"/>
</dbReference>
<dbReference type="EMBL" id="UGRS01000001">
    <property type="protein sequence ID" value="SUA36820.1"/>
    <property type="molecule type" value="Genomic_DNA"/>
</dbReference>
<evidence type="ECO:0000313" key="6">
    <source>
        <dbReference type="EMBL" id="SUA43965.1"/>
    </source>
</evidence>
<dbReference type="GO" id="GO:0006281">
    <property type="term" value="P:DNA repair"/>
    <property type="evidence" value="ECO:0007669"/>
    <property type="project" value="InterPro"/>
</dbReference>
<dbReference type="InterPro" id="IPR004509">
    <property type="entry name" value="Competence_ComEA_HhH"/>
</dbReference>
<feature type="signal peptide" evidence="2">
    <location>
        <begin position="1"/>
        <end position="19"/>
    </location>
</feature>
<organism evidence="5 8">
    <name type="scientific">Neisseria zoodegmatis</name>
    <dbReference type="NCBI Taxonomy" id="326523"/>
    <lineage>
        <taxon>Bacteria</taxon>
        <taxon>Pseudomonadati</taxon>
        <taxon>Pseudomonadota</taxon>
        <taxon>Betaproteobacteria</taxon>
        <taxon>Neisseriales</taxon>
        <taxon>Neisseriaceae</taxon>
        <taxon>Neisseria</taxon>
    </lineage>
</organism>
<dbReference type="Pfam" id="PF12836">
    <property type="entry name" value="HHH_3"/>
    <property type="match status" value="1"/>
</dbReference>
<dbReference type="PANTHER" id="PTHR21180:SF32">
    <property type="entry name" value="ENDONUCLEASE_EXONUCLEASE_PHOSPHATASE FAMILY DOMAIN-CONTAINING PROTEIN 1"/>
    <property type="match status" value="1"/>
</dbReference>
<dbReference type="AlphaFoldDB" id="A0A378WHC8"/>
<dbReference type="InterPro" id="IPR010994">
    <property type="entry name" value="RuvA_2-like"/>
</dbReference>
<evidence type="ECO:0000313" key="7">
    <source>
        <dbReference type="EMBL" id="SUA48839.1"/>
    </source>
</evidence>
<dbReference type="RefSeq" id="WP_115133058.1">
    <property type="nucleotide sequence ID" value="NZ_UGRS01000001.1"/>
</dbReference>
<dbReference type="GO" id="GO:0015627">
    <property type="term" value="C:type II protein secretion system complex"/>
    <property type="evidence" value="ECO:0007669"/>
    <property type="project" value="TreeGrafter"/>
</dbReference>
<sequence>MKKYLAGALALLWSAVSLAAVNINTATAEELKALPGIGPSKAAAIVEYRQHNGQFKSVDDLKNVKGIGEGILAKLRDEATVGGSKKPAKAAVPALKEKAKEKR</sequence>
<proteinExistence type="predicted"/>
<dbReference type="GO" id="GO:0003677">
    <property type="term" value="F:DNA binding"/>
    <property type="evidence" value="ECO:0007669"/>
    <property type="project" value="InterPro"/>
</dbReference>
<dbReference type="EMBL" id="UGRS01000001">
    <property type="protein sequence ID" value="SUA35603.1"/>
    <property type="molecule type" value="Genomic_DNA"/>
</dbReference>
<feature type="region of interest" description="Disordered" evidence="1">
    <location>
        <begin position="81"/>
        <end position="103"/>
    </location>
</feature>
<dbReference type="Gene3D" id="1.10.150.280">
    <property type="entry name" value="AF1531-like domain"/>
    <property type="match status" value="1"/>
</dbReference>
<evidence type="ECO:0000313" key="4">
    <source>
        <dbReference type="EMBL" id="SUA35603.1"/>
    </source>
</evidence>
<dbReference type="SMART" id="SM00278">
    <property type="entry name" value="HhH1"/>
    <property type="match status" value="2"/>
</dbReference>
<evidence type="ECO:0000313" key="8">
    <source>
        <dbReference type="Proteomes" id="UP000254055"/>
    </source>
</evidence>
<dbReference type="InterPro" id="IPR003583">
    <property type="entry name" value="Hlx-hairpin-Hlx_DNA-bd_motif"/>
</dbReference>
<dbReference type="EMBL" id="UGRS01000003">
    <property type="protein sequence ID" value="SUA48839.1"/>
    <property type="molecule type" value="Genomic_DNA"/>
</dbReference>
<evidence type="ECO:0000256" key="2">
    <source>
        <dbReference type="SAM" id="SignalP"/>
    </source>
</evidence>
<dbReference type="SUPFAM" id="SSF47781">
    <property type="entry name" value="RuvA domain 2-like"/>
    <property type="match status" value="1"/>
</dbReference>
<feature type="domain" description="Helix-hairpin-helix DNA-binding motif class 1" evidence="3">
    <location>
        <begin position="29"/>
        <end position="48"/>
    </location>
</feature>
<protein>
    <submittedName>
        <fullName evidence="5">ComE1</fullName>
    </submittedName>
</protein>
<feature type="domain" description="Helix-hairpin-helix DNA-binding motif class 1" evidence="3">
    <location>
        <begin position="59"/>
        <end position="78"/>
    </location>
</feature>
<evidence type="ECO:0000259" key="3">
    <source>
        <dbReference type="SMART" id="SM00278"/>
    </source>
</evidence>
<evidence type="ECO:0000313" key="5">
    <source>
        <dbReference type="EMBL" id="SUA36820.1"/>
    </source>
</evidence>
<dbReference type="EMBL" id="UGRS01000002">
    <property type="protein sequence ID" value="SUA43965.1"/>
    <property type="molecule type" value="Genomic_DNA"/>
</dbReference>